<name>A0A1F2WLA0_9ACTN</name>
<accession>A0A1F2WLA0</accession>
<organism evidence="2 3">
    <name type="scientific">Candidatus Solincola sediminis</name>
    <dbReference type="NCBI Taxonomy" id="1797199"/>
    <lineage>
        <taxon>Bacteria</taxon>
        <taxon>Bacillati</taxon>
        <taxon>Actinomycetota</taxon>
        <taxon>Candidatus Geothermincolia</taxon>
        <taxon>Candidatus Geothermincolales</taxon>
        <taxon>Candidatus Geothermincolaceae</taxon>
        <taxon>Candidatus Solincola</taxon>
    </lineage>
</organism>
<gene>
    <name evidence="2" type="ORF">A2Y75_08185</name>
</gene>
<protein>
    <submittedName>
        <fullName evidence="2">Uncharacterized protein</fullName>
    </submittedName>
</protein>
<dbReference type="EMBL" id="MELK01000031">
    <property type="protein sequence ID" value="OFW57612.1"/>
    <property type="molecule type" value="Genomic_DNA"/>
</dbReference>
<dbReference type="STRING" id="1797197.A2Y75_08185"/>
<proteinExistence type="predicted"/>
<evidence type="ECO:0000256" key="1">
    <source>
        <dbReference type="SAM" id="Phobius"/>
    </source>
</evidence>
<keyword evidence="1" id="KW-1133">Transmembrane helix</keyword>
<keyword evidence="1" id="KW-0472">Membrane</keyword>
<dbReference type="AlphaFoldDB" id="A0A1F2WLA0"/>
<evidence type="ECO:0000313" key="2">
    <source>
        <dbReference type="EMBL" id="OFW57612.1"/>
    </source>
</evidence>
<keyword evidence="1" id="KW-0812">Transmembrane</keyword>
<comment type="caution">
    <text evidence="2">The sequence shown here is derived from an EMBL/GenBank/DDBJ whole genome shotgun (WGS) entry which is preliminary data.</text>
</comment>
<feature type="transmembrane region" description="Helical" evidence="1">
    <location>
        <begin position="62"/>
        <end position="81"/>
    </location>
</feature>
<dbReference type="Proteomes" id="UP000177876">
    <property type="component" value="Unassembled WGS sequence"/>
</dbReference>
<reference evidence="2 3" key="1">
    <citation type="journal article" date="2016" name="Nat. Commun.">
        <title>Thousands of microbial genomes shed light on interconnected biogeochemical processes in an aquifer system.</title>
        <authorList>
            <person name="Anantharaman K."/>
            <person name="Brown C.T."/>
            <person name="Hug L.A."/>
            <person name="Sharon I."/>
            <person name="Castelle C.J."/>
            <person name="Probst A.J."/>
            <person name="Thomas B.C."/>
            <person name="Singh A."/>
            <person name="Wilkins M.J."/>
            <person name="Karaoz U."/>
            <person name="Brodie E.L."/>
            <person name="Williams K.H."/>
            <person name="Hubbard S.S."/>
            <person name="Banfield J.F."/>
        </authorList>
    </citation>
    <scope>NUCLEOTIDE SEQUENCE [LARGE SCALE GENOMIC DNA]</scope>
</reference>
<sequence length="199" mass="22046">MNENINPGQVDEIQELIRREKEEAERSFEGHGFDAQLSERIGKAREGRSAAWHVFLKKPGPIVAFSVLVLALVGLLLFRTFSPPPFQQTVRAMSAVLAGAGDGQETSGQNRTAQRIARAEYTEFGWAVKRVLYACERQPLGDVSLMDALSPIFLEKASLAAPSQEGENASSPRVESPKLRTGEDFQMFFAGFLKKFEEV</sequence>
<evidence type="ECO:0000313" key="3">
    <source>
        <dbReference type="Proteomes" id="UP000177876"/>
    </source>
</evidence>